<proteinExistence type="predicted"/>
<keyword evidence="4" id="KW-1185">Reference proteome</keyword>
<keyword evidence="1" id="KW-0472">Membrane</keyword>
<reference evidence="3 4" key="1">
    <citation type="journal article" date="2020" name="Cell">
        <title>Large-Scale Comparative Analyses of Tick Genomes Elucidate Their Genetic Diversity and Vector Capacities.</title>
        <authorList>
            <consortium name="Tick Genome and Microbiome Consortium (TIGMIC)"/>
            <person name="Jia N."/>
            <person name="Wang J."/>
            <person name="Shi W."/>
            <person name="Du L."/>
            <person name="Sun Y."/>
            <person name="Zhan W."/>
            <person name="Jiang J.F."/>
            <person name="Wang Q."/>
            <person name="Zhang B."/>
            <person name="Ji P."/>
            <person name="Bell-Sakyi L."/>
            <person name="Cui X.M."/>
            <person name="Yuan T.T."/>
            <person name="Jiang B.G."/>
            <person name="Yang W.F."/>
            <person name="Lam T.T."/>
            <person name="Chang Q.C."/>
            <person name="Ding S.J."/>
            <person name="Wang X.J."/>
            <person name="Zhu J.G."/>
            <person name="Ruan X.D."/>
            <person name="Zhao L."/>
            <person name="Wei J.T."/>
            <person name="Ye R.Z."/>
            <person name="Que T.C."/>
            <person name="Du C.H."/>
            <person name="Zhou Y.H."/>
            <person name="Cheng J.X."/>
            <person name="Dai P.F."/>
            <person name="Guo W.B."/>
            <person name="Han X.H."/>
            <person name="Huang E.J."/>
            <person name="Li L.F."/>
            <person name="Wei W."/>
            <person name="Gao Y.C."/>
            <person name="Liu J.Z."/>
            <person name="Shao H.Z."/>
            <person name="Wang X."/>
            <person name="Wang C.C."/>
            <person name="Yang T.C."/>
            <person name="Huo Q.B."/>
            <person name="Li W."/>
            <person name="Chen H.Y."/>
            <person name="Chen S.E."/>
            <person name="Zhou L.G."/>
            <person name="Ni X.B."/>
            <person name="Tian J.H."/>
            <person name="Sheng Y."/>
            <person name="Liu T."/>
            <person name="Pan Y.S."/>
            <person name="Xia L.Y."/>
            <person name="Li J."/>
            <person name="Zhao F."/>
            <person name="Cao W.C."/>
        </authorList>
    </citation>
    <scope>NUCLEOTIDE SEQUENCE [LARGE SCALE GENOMIC DNA]</scope>
    <source>
        <strain evidence="3">HaeL-2018</strain>
    </source>
</reference>
<evidence type="ECO:0000313" key="3">
    <source>
        <dbReference type="EMBL" id="KAH9365879.1"/>
    </source>
</evidence>
<dbReference type="OrthoDB" id="6480474at2759"/>
<feature type="transmembrane region" description="Helical" evidence="1">
    <location>
        <begin position="121"/>
        <end position="139"/>
    </location>
</feature>
<gene>
    <name evidence="3" type="ORF">HPB48_021781</name>
</gene>
<keyword evidence="1" id="KW-0812">Transmembrane</keyword>
<accession>A0A9J6FSR9</accession>
<evidence type="ECO:0000259" key="2">
    <source>
        <dbReference type="Pfam" id="PF12017"/>
    </source>
</evidence>
<dbReference type="Pfam" id="PF12017">
    <property type="entry name" value="Tnp_P_element"/>
    <property type="match status" value="1"/>
</dbReference>
<comment type="caution">
    <text evidence="3">The sequence shown here is derived from an EMBL/GenBank/DDBJ whole genome shotgun (WGS) entry which is preliminary data.</text>
</comment>
<evidence type="ECO:0000256" key="1">
    <source>
        <dbReference type="SAM" id="Phobius"/>
    </source>
</evidence>
<dbReference type="AlphaFoldDB" id="A0A9J6FSR9"/>
<dbReference type="VEuPathDB" id="VectorBase:HLOH_052482"/>
<dbReference type="EMBL" id="JABSTR010000003">
    <property type="protein sequence ID" value="KAH9365879.1"/>
    <property type="molecule type" value="Genomic_DNA"/>
</dbReference>
<organism evidence="3 4">
    <name type="scientific">Haemaphysalis longicornis</name>
    <name type="common">Bush tick</name>
    <dbReference type="NCBI Taxonomy" id="44386"/>
    <lineage>
        <taxon>Eukaryota</taxon>
        <taxon>Metazoa</taxon>
        <taxon>Ecdysozoa</taxon>
        <taxon>Arthropoda</taxon>
        <taxon>Chelicerata</taxon>
        <taxon>Arachnida</taxon>
        <taxon>Acari</taxon>
        <taxon>Parasitiformes</taxon>
        <taxon>Ixodida</taxon>
        <taxon>Ixodoidea</taxon>
        <taxon>Ixodidae</taxon>
        <taxon>Haemaphysalinae</taxon>
        <taxon>Haemaphysalis</taxon>
    </lineage>
</organism>
<protein>
    <recommendedName>
        <fullName evidence="2">THAP9-like helix-turn-helix domain-containing protein</fullName>
    </recommendedName>
</protein>
<keyword evidence="1" id="KW-1133">Transmembrane helix</keyword>
<feature type="domain" description="THAP9-like helix-turn-helix" evidence="2">
    <location>
        <begin position="109"/>
        <end position="154"/>
    </location>
</feature>
<name>A0A9J6FSR9_HAELO</name>
<sequence>MNCLHVIERNERIILIHLFKGDLSVMVHAMKTAIKKLGADVCVSETASSKRDFVQLLESIEKWDGGLKSNSVAEICDAVCFLLGQLSTSQEEGSGDCIRFLKQQVTLHLARKQRRRYSADFIVFCCLLFTISPNAYAYMRSYGSGTLPHAMTIRSVCSSYVMSPLQKHPSETFLSYITRRISDIKGDQRFATVMIDEIHIKPYFD</sequence>
<dbReference type="Proteomes" id="UP000821853">
    <property type="component" value="Unassembled WGS sequence"/>
</dbReference>
<dbReference type="InterPro" id="IPR021896">
    <property type="entry name" value="THAP9-like_HTH"/>
</dbReference>
<evidence type="ECO:0000313" key="4">
    <source>
        <dbReference type="Proteomes" id="UP000821853"/>
    </source>
</evidence>